<dbReference type="InterPro" id="IPR013097">
    <property type="entry name" value="Dabb"/>
</dbReference>
<evidence type="ECO:0000259" key="1">
    <source>
        <dbReference type="PROSITE" id="PS51502"/>
    </source>
</evidence>
<evidence type="ECO:0000313" key="2">
    <source>
        <dbReference type="EMBL" id="KAF2159173.1"/>
    </source>
</evidence>
<dbReference type="SUPFAM" id="SSF54909">
    <property type="entry name" value="Dimeric alpha+beta barrel"/>
    <property type="match status" value="1"/>
</dbReference>
<dbReference type="SMART" id="SM00886">
    <property type="entry name" value="Dabb"/>
    <property type="match status" value="1"/>
</dbReference>
<dbReference type="GeneID" id="54563136"/>
<dbReference type="Proteomes" id="UP000799537">
    <property type="component" value="Unassembled WGS sequence"/>
</dbReference>
<gene>
    <name evidence="2" type="ORF">M409DRAFT_30312</name>
</gene>
<sequence>MPIYHLRAVTVLVKLKPGASSSQIAAWSNKGRAMVGQIPGLVRWQPGPPLEVTKHRCKGFGMAVVAILDKEEDIAVYTDHPAHREGHHLREAFCDETVAYDLEFE</sequence>
<organism evidence="2 3">
    <name type="scientific">Zasmidium cellare ATCC 36951</name>
    <dbReference type="NCBI Taxonomy" id="1080233"/>
    <lineage>
        <taxon>Eukaryota</taxon>
        <taxon>Fungi</taxon>
        <taxon>Dikarya</taxon>
        <taxon>Ascomycota</taxon>
        <taxon>Pezizomycotina</taxon>
        <taxon>Dothideomycetes</taxon>
        <taxon>Dothideomycetidae</taxon>
        <taxon>Mycosphaerellales</taxon>
        <taxon>Mycosphaerellaceae</taxon>
        <taxon>Zasmidium</taxon>
    </lineage>
</organism>
<keyword evidence="3" id="KW-1185">Reference proteome</keyword>
<dbReference type="EMBL" id="ML993641">
    <property type="protein sequence ID" value="KAF2159173.1"/>
    <property type="molecule type" value="Genomic_DNA"/>
</dbReference>
<name>A0A6A6BX61_ZASCE</name>
<proteinExistence type="predicted"/>
<feature type="domain" description="Stress-response A/B barrel" evidence="1">
    <location>
        <begin position="3"/>
        <end position="102"/>
    </location>
</feature>
<dbReference type="PROSITE" id="PS51502">
    <property type="entry name" value="S_R_A_B_BARREL"/>
    <property type="match status" value="1"/>
</dbReference>
<dbReference type="Pfam" id="PF07876">
    <property type="entry name" value="Dabb"/>
    <property type="match status" value="1"/>
</dbReference>
<dbReference type="Gene3D" id="3.30.70.100">
    <property type="match status" value="1"/>
</dbReference>
<evidence type="ECO:0000313" key="3">
    <source>
        <dbReference type="Proteomes" id="UP000799537"/>
    </source>
</evidence>
<dbReference type="RefSeq" id="XP_033660062.1">
    <property type="nucleotide sequence ID" value="XM_033809864.1"/>
</dbReference>
<reference evidence="2" key="1">
    <citation type="journal article" date="2020" name="Stud. Mycol.">
        <title>101 Dothideomycetes genomes: a test case for predicting lifestyles and emergence of pathogens.</title>
        <authorList>
            <person name="Haridas S."/>
            <person name="Albert R."/>
            <person name="Binder M."/>
            <person name="Bloem J."/>
            <person name="Labutti K."/>
            <person name="Salamov A."/>
            <person name="Andreopoulos B."/>
            <person name="Baker S."/>
            <person name="Barry K."/>
            <person name="Bills G."/>
            <person name="Bluhm B."/>
            <person name="Cannon C."/>
            <person name="Castanera R."/>
            <person name="Culley D."/>
            <person name="Daum C."/>
            <person name="Ezra D."/>
            <person name="Gonzalez J."/>
            <person name="Henrissat B."/>
            <person name="Kuo A."/>
            <person name="Liang C."/>
            <person name="Lipzen A."/>
            <person name="Lutzoni F."/>
            <person name="Magnuson J."/>
            <person name="Mondo S."/>
            <person name="Nolan M."/>
            <person name="Ohm R."/>
            <person name="Pangilinan J."/>
            <person name="Park H.-J."/>
            <person name="Ramirez L."/>
            <person name="Alfaro M."/>
            <person name="Sun H."/>
            <person name="Tritt A."/>
            <person name="Yoshinaga Y."/>
            <person name="Zwiers L.-H."/>
            <person name="Turgeon B."/>
            <person name="Goodwin S."/>
            <person name="Spatafora J."/>
            <person name="Crous P."/>
            <person name="Grigoriev I."/>
        </authorList>
    </citation>
    <scope>NUCLEOTIDE SEQUENCE</scope>
    <source>
        <strain evidence="2">ATCC 36951</strain>
    </source>
</reference>
<dbReference type="InterPro" id="IPR011008">
    <property type="entry name" value="Dimeric_a/b-barrel"/>
</dbReference>
<accession>A0A6A6BX61</accession>
<dbReference type="OrthoDB" id="42919at2759"/>
<protein>
    <recommendedName>
        <fullName evidence="1">Stress-response A/B barrel domain-containing protein</fullName>
    </recommendedName>
</protein>
<dbReference type="AlphaFoldDB" id="A0A6A6BX61"/>